<feature type="transmembrane region" description="Helical" evidence="7">
    <location>
        <begin position="20"/>
        <end position="42"/>
    </location>
</feature>
<dbReference type="Pfam" id="PF02687">
    <property type="entry name" value="FtsX"/>
    <property type="match status" value="2"/>
</dbReference>
<comment type="similarity">
    <text evidence="6">Belongs to the ABC-4 integral membrane protein family.</text>
</comment>
<dbReference type="PANTHER" id="PTHR30572">
    <property type="entry name" value="MEMBRANE COMPONENT OF TRANSPORTER-RELATED"/>
    <property type="match status" value="1"/>
</dbReference>
<evidence type="ECO:0000313" key="11">
    <source>
        <dbReference type="Proteomes" id="UP000730482"/>
    </source>
</evidence>
<evidence type="ECO:0000259" key="8">
    <source>
        <dbReference type="Pfam" id="PF02687"/>
    </source>
</evidence>
<evidence type="ECO:0000256" key="6">
    <source>
        <dbReference type="ARBA" id="ARBA00038076"/>
    </source>
</evidence>
<evidence type="ECO:0000256" key="2">
    <source>
        <dbReference type="ARBA" id="ARBA00022475"/>
    </source>
</evidence>
<dbReference type="Pfam" id="PF12704">
    <property type="entry name" value="MacB_PCD"/>
    <property type="match status" value="2"/>
</dbReference>
<feature type="transmembrane region" description="Helical" evidence="7">
    <location>
        <begin position="245"/>
        <end position="273"/>
    </location>
</feature>
<feature type="transmembrane region" description="Helical" evidence="7">
    <location>
        <begin position="730"/>
        <end position="752"/>
    </location>
</feature>
<feature type="transmembrane region" description="Helical" evidence="7">
    <location>
        <begin position="636"/>
        <end position="659"/>
    </location>
</feature>
<feature type="domain" description="ABC3 transporter permease C-terminal" evidence="8">
    <location>
        <begin position="639"/>
        <end position="760"/>
    </location>
</feature>
<gene>
    <name evidence="10" type="ORF">KGQ19_22345</name>
</gene>
<feature type="transmembrane region" description="Helical" evidence="7">
    <location>
        <begin position="339"/>
        <end position="358"/>
    </location>
</feature>
<dbReference type="InterPro" id="IPR025857">
    <property type="entry name" value="MacB_PCD"/>
</dbReference>
<dbReference type="Proteomes" id="UP000730482">
    <property type="component" value="Unassembled WGS sequence"/>
</dbReference>
<evidence type="ECO:0000256" key="4">
    <source>
        <dbReference type="ARBA" id="ARBA00022989"/>
    </source>
</evidence>
<feature type="transmembrane region" description="Helical" evidence="7">
    <location>
        <begin position="414"/>
        <end position="434"/>
    </location>
</feature>
<organism evidence="10 11">
    <name type="scientific">Catenulispora pinistramenti</name>
    <dbReference type="NCBI Taxonomy" id="2705254"/>
    <lineage>
        <taxon>Bacteria</taxon>
        <taxon>Bacillati</taxon>
        <taxon>Actinomycetota</taxon>
        <taxon>Actinomycetes</taxon>
        <taxon>Catenulisporales</taxon>
        <taxon>Catenulisporaceae</taxon>
        <taxon>Catenulispora</taxon>
    </lineage>
</organism>
<dbReference type="EMBL" id="JAAFYZ010000077">
    <property type="protein sequence ID" value="MBS2549608.1"/>
    <property type="molecule type" value="Genomic_DNA"/>
</dbReference>
<feature type="domain" description="MacB-like periplasmic core" evidence="9">
    <location>
        <begin position="24"/>
        <end position="211"/>
    </location>
</feature>
<sequence>MGAVWLASRAAVKRRRLQSVVIGLVVLFSTATFVVALGLLAASSAPFTNAYARGHGAHVVADFDMTAVSGAQLARAAEQPGVEAVAGPFGKAVLTITENKAGFPFGPLTVVGRADPAGPVDRLDLWAGRWATGPGEIVMNRPSGQGLVPRALGDTFQVPGGPLLTIVGFADSVSQSAGAWVSPGQIGALHPSEQQMLYRFKDSSTDAEIRSGLASVTAGLPPGALVESQSYLVLKRAFAAGPGAYVPFLMVFGVLGIVVAVLIVANVVSGAVVTGFRHIGVLKALGFTPNQVAAVYLTMISVPAIAGCALGVVLGNILAKPLLSGAFQGLDVPNAGVGRAVDVTCLLGVPVLVAVAALGPALRARGLSAVEAISAGSTPRAGRALRAQRWLAGTRLPRPISLGLGLPIVRPARVALTMAAIVLGVITVTFATGLTNTMVAYGKAQEANGAVQVTVRAADPGDGQTARRLGDSETEGLLRSLPGAVHVTAGSYADIYLGSSQTTDAEFLRGDSSTLGYLMVKGHWMNGAGQIVARSDFLHQRGLAVGDQTTLDLGGKRTQVRIVGEFLAGGFSVFCDWATLTELAPDQQATDYEIQLAPGTNTDAYIAAFTKAAGTGLNATADTNQTSVGTVVITSFASIFTLMLGLIAAMGVFNTVVLNTRERRRNLGMLKSIGMTPRQVTFMMITSMVPLGVIGGLLGLPVGIIAHRLIVPASARAAGIDMPASMMHVWHAPMLSVLALAGVLIAVLGAFIPARAAARLTVAEVLRSE</sequence>
<name>A0ABS5KU80_9ACTN</name>
<dbReference type="RefSeq" id="WP_212011167.1">
    <property type="nucleotide sequence ID" value="NZ_JAAFYZ010000077.1"/>
</dbReference>
<protein>
    <submittedName>
        <fullName evidence="10">ABC transporter permease</fullName>
    </submittedName>
</protein>
<comment type="caution">
    <text evidence="10">The sequence shown here is derived from an EMBL/GenBank/DDBJ whole genome shotgun (WGS) entry which is preliminary data.</text>
</comment>
<dbReference type="PANTHER" id="PTHR30572:SF4">
    <property type="entry name" value="ABC TRANSPORTER PERMEASE YTRF"/>
    <property type="match status" value="1"/>
</dbReference>
<proteinExistence type="inferred from homology"/>
<dbReference type="InterPro" id="IPR003838">
    <property type="entry name" value="ABC3_permease_C"/>
</dbReference>
<accession>A0ABS5KU80</accession>
<keyword evidence="5 7" id="KW-0472">Membrane</keyword>
<evidence type="ECO:0000256" key="5">
    <source>
        <dbReference type="ARBA" id="ARBA00023136"/>
    </source>
</evidence>
<feature type="transmembrane region" description="Helical" evidence="7">
    <location>
        <begin position="294"/>
        <end position="319"/>
    </location>
</feature>
<feature type="domain" description="ABC3 transporter permease C-terminal" evidence="8">
    <location>
        <begin position="250"/>
        <end position="366"/>
    </location>
</feature>
<feature type="domain" description="MacB-like periplasmic core" evidence="9">
    <location>
        <begin position="415"/>
        <end position="611"/>
    </location>
</feature>
<keyword evidence="3 7" id="KW-0812">Transmembrane</keyword>
<reference evidence="10 11" key="1">
    <citation type="submission" date="2020-02" db="EMBL/GenBank/DDBJ databases">
        <title>Acidophilic actinobacteria isolated from forest soil.</title>
        <authorList>
            <person name="Golinska P."/>
        </authorList>
    </citation>
    <scope>NUCLEOTIDE SEQUENCE [LARGE SCALE GENOMIC DNA]</scope>
    <source>
        <strain evidence="10 11">NL8</strain>
    </source>
</reference>
<evidence type="ECO:0000256" key="1">
    <source>
        <dbReference type="ARBA" id="ARBA00004651"/>
    </source>
</evidence>
<evidence type="ECO:0000256" key="7">
    <source>
        <dbReference type="SAM" id="Phobius"/>
    </source>
</evidence>
<evidence type="ECO:0000259" key="9">
    <source>
        <dbReference type="Pfam" id="PF12704"/>
    </source>
</evidence>
<dbReference type="InterPro" id="IPR050250">
    <property type="entry name" value="Macrolide_Exporter_MacB"/>
</dbReference>
<comment type="subcellular location">
    <subcellularLocation>
        <location evidence="1">Cell membrane</location>
        <topology evidence="1">Multi-pass membrane protein</topology>
    </subcellularLocation>
</comment>
<evidence type="ECO:0000313" key="10">
    <source>
        <dbReference type="EMBL" id="MBS2549608.1"/>
    </source>
</evidence>
<keyword evidence="2" id="KW-1003">Cell membrane</keyword>
<keyword evidence="4 7" id="KW-1133">Transmembrane helix</keyword>
<evidence type="ECO:0000256" key="3">
    <source>
        <dbReference type="ARBA" id="ARBA00022692"/>
    </source>
</evidence>
<keyword evidence="11" id="KW-1185">Reference proteome</keyword>
<feature type="transmembrane region" description="Helical" evidence="7">
    <location>
        <begin position="680"/>
        <end position="710"/>
    </location>
</feature>